<name>A0A0F9MDX9_9ZZZZ</name>
<dbReference type="EMBL" id="LAZR01004963">
    <property type="protein sequence ID" value="KKN04064.1"/>
    <property type="molecule type" value="Genomic_DNA"/>
</dbReference>
<proteinExistence type="predicted"/>
<reference evidence="1" key="1">
    <citation type="journal article" date="2015" name="Nature">
        <title>Complex archaea that bridge the gap between prokaryotes and eukaryotes.</title>
        <authorList>
            <person name="Spang A."/>
            <person name="Saw J.H."/>
            <person name="Jorgensen S.L."/>
            <person name="Zaremba-Niedzwiedzka K."/>
            <person name="Martijn J."/>
            <person name="Lind A.E."/>
            <person name="van Eijk R."/>
            <person name="Schleper C."/>
            <person name="Guy L."/>
            <person name="Ettema T.J."/>
        </authorList>
    </citation>
    <scope>NUCLEOTIDE SEQUENCE</scope>
</reference>
<gene>
    <name evidence="1" type="ORF">LCGC14_1101310</name>
</gene>
<evidence type="ECO:0000313" key="1">
    <source>
        <dbReference type="EMBL" id="KKN04064.1"/>
    </source>
</evidence>
<dbReference type="SUPFAM" id="SSF55166">
    <property type="entry name" value="Hedgehog/DD-peptidase"/>
    <property type="match status" value="1"/>
</dbReference>
<protein>
    <submittedName>
        <fullName evidence="1">Uncharacterized protein</fullName>
    </submittedName>
</protein>
<dbReference type="AlphaFoldDB" id="A0A0F9MDX9"/>
<sequence length="147" mass="16117">MYSYGAASLAKLDTVRSDLVEVAQYVISLQVFDLTIVWGWRGEEVQNQAFLSGASTKRWPDSEHNIIGLDGKPLSNAIDFAPWCLLPNGTWGIPWKDTHAFAVLGGMFIAAGAVLDTPVIYGGDWDMDGTTTDQILMDWGHVEVANK</sequence>
<dbReference type="InterPro" id="IPR009045">
    <property type="entry name" value="Zn_M74/Hedgehog-like"/>
</dbReference>
<accession>A0A0F9MDX9</accession>
<comment type="caution">
    <text evidence="1">The sequence shown here is derived from an EMBL/GenBank/DDBJ whole genome shotgun (WGS) entry which is preliminary data.</text>
</comment>
<dbReference type="Gene3D" id="3.30.1380.10">
    <property type="match status" value="1"/>
</dbReference>
<organism evidence="1">
    <name type="scientific">marine sediment metagenome</name>
    <dbReference type="NCBI Taxonomy" id="412755"/>
    <lineage>
        <taxon>unclassified sequences</taxon>
        <taxon>metagenomes</taxon>
        <taxon>ecological metagenomes</taxon>
    </lineage>
</organism>